<dbReference type="Gene3D" id="2.160.20.80">
    <property type="entry name" value="E3 ubiquitin-protein ligase SopA"/>
    <property type="match status" value="3"/>
</dbReference>
<evidence type="ECO:0000313" key="2">
    <source>
        <dbReference type="Proteomes" id="UP000238164"/>
    </source>
</evidence>
<name>A0A2N9JDC8_9ACTN</name>
<dbReference type="PANTHER" id="PTHR14136:SF17">
    <property type="entry name" value="BTB_POZ DOMAIN-CONTAINING PROTEIN KCTD9"/>
    <property type="match status" value="1"/>
</dbReference>
<evidence type="ECO:0000313" key="1">
    <source>
        <dbReference type="EMBL" id="SPD85416.1"/>
    </source>
</evidence>
<gene>
    <name evidence="1" type="ORF">MPLG2_0380</name>
</gene>
<evidence type="ECO:0008006" key="3">
    <source>
        <dbReference type="Google" id="ProtNLM"/>
    </source>
</evidence>
<dbReference type="InterPro" id="IPR051082">
    <property type="entry name" value="Pentapeptide-BTB/POZ_domain"/>
</dbReference>
<proteinExistence type="predicted"/>
<dbReference type="AlphaFoldDB" id="A0A2N9JDC8"/>
<dbReference type="Pfam" id="PF00805">
    <property type="entry name" value="Pentapeptide"/>
    <property type="match status" value="4"/>
</dbReference>
<dbReference type="KEGG" id="mgg:MPLG2_0380"/>
<reference evidence="1 2" key="1">
    <citation type="submission" date="2018-02" db="EMBL/GenBank/DDBJ databases">
        <authorList>
            <person name="Cohen D.B."/>
            <person name="Kent A.D."/>
        </authorList>
    </citation>
    <scope>NUCLEOTIDE SEQUENCE [LARGE SCALE GENOMIC DNA]</scope>
    <source>
        <strain evidence="1">1</strain>
    </source>
</reference>
<dbReference type="RefSeq" id="WP_158680783.1">
    <property type="nucleotide sequence ID" value="NZ_BAAAGO010000024.1"/>
</dbReference>
<dbReference type="PANTHER" id="PTHR14136">
    <property type="entry name" value="BTB_POZ DOMAIN-CONTAINING PROTEIN KCTD9"/>
    <property type="match status" value="1"/>
</dbReference>
<dbReference type="EMBL" id="LT985188">
    <property type="protein sequence ID" value="SPD85416.1"/>
    <property type="molecule type" value="Genomic_DNA"/>
</dbReference>
<sequence length="540" mass="56145">MNILSISQFGFSTYLGAPMPPVGAVPGWTVVGDDGRLDSVPGASSATNQTFNAYTVQLPPKTPGQGFLLQSLSNGRYVVAQQQQVAGSTRTVFCATGTDQAAAALFGLYQLGPNLTFWWQNPADQLWYALVNLGTGDGNGAVVATSTGSAGPYLAPWQAARTNPAWSFTAPGGWNVPNGSDLSFVDFTCLDVTAMPFDFSRCRLAGADLTGKTFGHALFVGCDLTATTLVPPLGAAQDAWIDLTSATIDYPSLGPDWRWLNLTRAVINQFPAPPTKPPQINARGTILDFVNMIAWNLAKADFTGASLCNANLTGSYLNGAAFHGAILSPLDQSASSGPANFAYSYLFDADFSNANAQGVTFAYAFLYGKAATVAGASLREADFANAFLPEIDFSGVAEKDLVGVSFDGACLAGAGFQGTLLGKLHTKGFSFVGAALQGADFTGSNLDGANLTNAAIAADAPPPSGGRLKIVSHYALGSITVPIEPISWTAATTLAPTDGTTFCPTGNGPCQGPKLVPADPERCPQTYWPVAITTQTPPTI</sequence>
<protein>
    <recommendedName>
        <fullName evidence="3">Pentapeptide repeat-containing protein</fullName>
    </recommendedName>
</protein>
<accession>A0A2N9JDC8</accession>
<keyword evidence="2" id="KW-1185">Reference proteome</keyword>
<dbReference type="Proteomes" id="UP000238164">
    <property type="component" value="Chromosome 1"/>
</dbReference>
<dbReference type="InterPro" id="IPR001646">
    <property type="entry name" value="5peptide_repeat"/>
</dbReference>
<dbReference type="OrthoDB" id="2579959at2"/>
<organism evidence="1 2">
    <name type="scientific">Micropruina glycogenica</name>
    <dbReference type="NCBI Taxonomy" id="75385"/>
    <lineage>
        <taxon>Bacteria</taxon>
        <taxon>Bacillati</taxon>
        <taxon>Actinomycetota</taxon>
        <taxon>Actinomycetes</taxon>
        <taxon>Propionibacteriales</taxon>
        <taxon>Nocardioidaceae</taxon>
        <taxon>Micropruina</taxon>
    </lineage>
</organism>
<dbReference type="SUPFAM" id="SSF141571">
    <property type="entry name" value="Pentapeptide repeat-like"/>
    <property type="match status" value="1"/>
</dbReference>